<dbReference type="PANTHER" id="PTHR10963">
    <property type="entry name" value="GLYCOSYL HYDROLASE-RELATED"/>
    <property type="match status" value="1"/>
</dbReference>
<dbReference type="PROSITE" id="PS51318">
    <property type="entry name" value="TAT"/>
    <property type="match status" value="1"/>
</dbReference>
<dbReference type="InterPro" id="IPR000757">
    <property type="entry name" value="Beta-glucanase-like"/>
</dbReference>
<dbReference type="CDD" id="cd04084">
    <property type="entry name" value="CBM6_xylanase-like"/>
    <property type="match status" value="1"/>
</dbReference>
<reference evidence="8" key="1">
    <citation type="submission" date="2017-05" db="EMBL/GenBank/DDBJ databases">
        <title>Streptomyces olivochromogenes NBRC 3561 whole genome shotgun sequence.</title>
        <authorList>
            <person name="Dohra H."/>
            <person name="Kodani S."/>
        </authorList>
    </citation>
    <scope>NUCLEOTIDE SEQUENCE [LARGE SCALE GENOMIC DNA]</scope>
    <source>
        <strain evidence="8">NBRC 3561</strain>
    </source>
</reference>
<evidence type="ECO:0000313" key="7">
    <source>
        <dbReference type="EMBL" id="GAX56470.1"/>
    </source>
</evidence>
<dbReference type="InterPro" id="IPR006584">
    <property type="entry name" value="Cellulose-bd_IV"/>
</dbReference>
<dbReference type="CDD" id="cd02182">
    <property type="entry name" value="GH16_Strep_laminarinase_like"/>
    <property type="match status" value="1"/>
</dbReference>
<dbReference type="RefSeq" id="WP_067381962.1">
    <property type="nucleotide sequence ID" value="NZ_BDQI01000026.1"/>
</dbReference>
<keyword evidence="2 4" id="KW-0732">Signal</keyword>
<feature type="domain" description="GH16" evidence="6">
    <location>
        <begin position="38"/>
        <end position="320"/>
    </location>
</feature>
<evidence type="ECO:0000256" key="1">
    <source>
        <dbReference type="ARBA" id="ARBA00006865"/>
    </source>
</evidence>
<dbReference type="GO" id="GO:0004553">
    <property type="term" value="F:hydrolase activity, hydrolyzing O-glycosyl compounds"/>
    <property type="evidence" value="ECO:0007669"/>
    <property type="project" value="InterPro"/>
</dbReference>
<dbReference type="GO" id="GO:0030246">
    <property type="term" value="F:carbohydrate binding"/>
    <property type="evidence" value="ECO:0007669"/>
    <property type="project" value="InterPro"/>
</dbReference>
<dbReference type="Pfam" id="PF03422">
    <property type="entry name" value="CBM_6"/>
    <property type="match status" value="1"/>
</dbReference>
<feature type="region of interest" description="Disordered" evidence="3">
    <location>
        <begin position="113"/>
        <end position="137"/>
    </location>
</feature>
<dbReference type="InterPro" id="IPR013320">
    <property type="entry name" value="ConA-like_dom_sf"/>
</dbReference>
<feature type="region of interest" description="Disordered" evidence="3">
    <location>
        <begin position="316"/>
        <end position="338"/>
    </location>
</feature>
<dbReference type="InterPro" id="IPR008979">
    <property type="entry name" value="Galactose-bd-like_sf"/>
</dbReference>
<dbReference type="InterPro" id="IPR006311">
    <property type="entry name" value="TAT_signal"/>
</dbReference>
<name>A0A250VR66_STROL</name>
<dbReference type="GO" id="GO:0005975">
    <property type="term" value="P:carbohydrate metabolic process"/>
    <property type="evidence" value="ECO:0007669"/>
    <property type="project" value="InterPro"/>
</dbReference>
<comment type="similarity">
    <text evidence="1">Belongs to the glycosyl hydrolase 16 family.</text>
</comment>
<evidence type="ECO:0000259" key="6">
    <source>
        <dbReference type="PROSITE" id="PS51762"/>
    </source>
</evidence>
<evidence type="ECO:0000259" key="5">
    <source>
        <dbReference type="PROSITE" id="PS51175"/>
    </source>
</evidence>
<dbReference type="Gene3D" id="2.60.120.260">
    <property type="entry name" value="Galactose-binding domain-like"/>
    <property type="match status" value="1"/>
</dbReference>
<dbReference type="Proteomes" id="UP000217446">
    <property type="component" value="Unassembled WGS sequence"/>
</dbReference>
<feature type="domain" description="CBM6" evidence="5">
    <location>
        <begin position="340"/>
        <end position="470"/>
    </location>
</feature>
<evidence type="ECO:0000256" key="2">
    <source>
        <dbReference type="ARBA" id="ARBA00022729"/>
    </source>
</evidence>
<gene>
    <name evidence="7" type="ORF">SO3561_08038</name>
</gene>
<feature type="signal peptide" evidence="4">
    <location>
        <begin position="1"/>
        <end position="41"/>
    </location>
</feature>
<dbReference type="InterPro" id="IPR050546">
    <property type="entry name" value="Glycosyl_Hydrlase_16"/>
</dbReference>
<dbReference type="PROSITE" id="PS51175">
    <property type="entry name" value="CBM6"/>
    <property type="match status" value="1"/>
</dbReference>
<dbReference type="Gene3D" id="2.60.120.200">
    <property type="match status" value="1"/>
</dbReference>
<evidence type="ECO:0000256" key="3">
    <source>
        <dbReference type="SAM" id="MobiDB-lite"/>
    </source>
</evidence>
<dbReference type="InterPro" id="IPR005084">
    <property type="entry name" value="CBM6"/>
</dbReference>
<evidence type="ECO:0000313" key="8">
    <source>
        <dbReference type="Proteomes" id="UP000217446"/>
    </source>
</evidence>
<dbReference type="AlphaFoldDB" id="A0A250VR66"/>
<sequence>MSEPSGTPVRRGSLRRVLIAVFSALGLAAAAAAAATLPANASAPTPPSGWSQVFLDDFDGAAGSGINSSNWQYTTGTSYPGGPAGFGTGEVETMTSSTNNVSLDGAGNLRITPRRDAAGNWTSGRIETNRSDFQPPAGGKLRVEARLQMPNVTGAAAKGYWPAFWMLGAPYRGNWWNWPGVGELDIMENVQGINNEWATMHCGTSPGGPCNEKSGIGGQKVCAGTTCQGGFHTYAVEWDKSTSPEEMRFYLDGVNFHTVRQNQVDATTWANATNHGYFIILNVAMGGEFPAAFGGGPDGGTDPGHPLVVDYVQVLQSTGGGGTTPPPTTPPPSGNRDAYNAIQAESYDGQAGVGTETTTDTGGGQNIGTLANGDYALYKGVDFGTAAARQFYGRVASGAAGGVSGLVEVRLDSRTSTPIGSFAVANTGGWQTWKTVPANISSVTGTHDVYLTFTSGQPADFVNVNWFDFGH</sequence>
<protein>
    <submittedName>
        <fullName evidence="7">Endo-1,3-beta-glucanase</fullName>
    </submittedName>
</protein>
<comment type="caution">
    <text evidence="7">The sequence shown here is derived from an EMBL/GenBank/DDBJ whole genome shotgun (WGS) entry which is preliminary data.</text>
</comment>
<dbReference type="Pfam" id="PF00722">
    <property type="entry name" value="Glyco_hydro_16"/>
    <property type="match status" value="1"/>
</dbReference>
<dbReference type="SUPFAM" id="SSF49899">
    <property type="entry name" value="Concanavalin A-like lectins/glucanases"/>
    <property type="match status" value="1"/>
</dbReference>
<proteinExistence type="inferred from homology"/>
<dbReference type="SMART" id="SM00606">
    <property type="entry name" value="CBD_IV"/>
    <property type="match status" value="1"/>
</dbReference>
<accession>A0A250VR66</accession>
<dbReference type="EMBL" id="BDQI01000026">
    <property type="protein sequence ID" value="GAX56470.1"/>
    <property type="molecule type" value="Genomic_DNA"/>
</dbReference>
<evidence type="ECO:0000256" key="4">
    <source>
        <dbReference type="SAM" id="SignalP"/>
    </source>
</evidence>
<dbReference type="PANTHER" id="PTHR10963:SF55">
    <property type="entry name" value="GLYCOSIDE HYDROLASE FAMILY 16 PROTEIN"/>
    <property type="match status" value="1"/>
</dbReference>
<dbReference type="SUPFAM" id="SSF49785">
    <property type="entry name" value="Galactose-binding domain-like"/>
    <property type="match status" value="1"/>
</dbReference>
<keyword evidence="8" id="KW-1185">Reference proteome</keyword>
<feature type="compositionally biased region" description="Pro residues" evidence="3">
    <location>
        <begin position="324"/>
        <end position="333"/>
    </location>
</feature>
<dbReference type="STRING" id="1963.AQJ27_43150"/>
<feature type="chain" id="PRO_5039209002" evidence="4">
    <location>
        <begin position="42"/>
        <end position="471"/>
    </location>
</feature>
<dbReference type="PROSITE" id="PS51762">
    <property type="entry name" value="GH16_2"/>
    <property type="match status" value="1"/>
</dbReference>
<organism evidence="7 8">
    <name type="scientific">Streptomyces olivochromogenes</name>
    <dbReference type="NCBI Taxonomy" id="1963"/>
    <lineage>
        <taxon>Bacteria</taxon>
        <taxon>Bacillati</taxon>
        <taxon>Actinomycetota</taxon>
        <taxon>Actinomycetes</taxon>
        <taxon>Kitasatosporales</taxon>
        <taxon>Streptomycetaceae</taxon>
        <taxon>Streptomyces</taxon>
    </lineage>
</organism>